<sequence length="153" mass="17023">MIVWRDVVSFRIEVFVGAQDDGQPVFEDLLVRKVRDDGLQVLSTPVMALGVAKNDIIWIDEDACIYQVGKANDFHALQLVCVDPVGSTTVRLIEDSVRRFGGRVDAHSDMVVALALPFSLSFAEVNELMRAVGAHVRLEEWWISSEAPLVERG</sequence>
<evidence type="ECO:0000313" key="2">
    <source>
        <dbReference type="Proteomes" id="UP000539313"/>
    </source>
</evidence>
<dbReference type="Pfam" id="PF14085">
    <property type="entry name" value="DUF4265"/>
    <property type="match status" value="1"/>
</dbReference>
<protein>
    <recommendedName>
        <fullName evidence="3">DUF4265 domain-containing protein</fullName>
    </recommendedName>
</protein>
<proteinExistence type="predicted"/>
<comment type="caution">
    <text evidence="1">The sequence shown here is derived from an EMBL/GenBank/DDBJ whole genome shotgun (WGS) entry which is preliminary data.</text>
</comment>
<dbReference type="InterPro" id="IPR025361">
    <property type="entry name" value="DUF4265"/>
</dbReference>
<gene>
    <name evidence="1" type="ORF">HNR21_006152</name>
</gene>
<evidence type="ECO:0000313" key="1">
    <source>
        <dbReference type="EMBL" id="MBA9007270.1"/>
    </source>
</evidence>
<evidence type="ECO:0008006" key="3">
    <source>
        <dbReference type="Google" id="ProtNLM"/>
    </source>
</evidence>
<dbReference type="RefSeq" id="WP_220500366.1">
    <property type="nucleotide sequence ID" value="NZ_JACJII010000001.1"/>
</dbReference>
<keyword evidence="2" id="KW-1185">Reference proteome</keyword>
<dbReference type="AlphaFoldDB" id="A0A7W3N4C0"/>
<accession>A0A7W3N4C0</accession>
<name>A0A7W3N4C0_9ACTN</name>
<reference evidence="1 2" key="1">
    <citation type="submission" date="2020-08" db="EMBL/GenBank/DDBJ databases">
        <title>Sequencing the genomes of 1000 actinobacteria strains.</title>
        <authorList>
            <person name="Klenk H.-P."/>
        </authorList>
    </citation>
    <scope>NUCLEOTIDE SEQUENCE [LARGE SCALE GENOMIC DNA]</scope>
    <source>
        <strain evidence="1 2">DSM 45823</strain>
    </source>
</reference>
<organism evidence="1 2">
    <name type="scientific">Thermomonospora cellulosilytica</name>
    <dbReference type="NCBI Taxonomy" id="1411118"/>
    <lineage>
        <taxon>Bacteria</taxon>
        <taxon>Bacillati</taxon>
        <taxon>Actinomycetota</taxon>
        <taxon>Actinomycetes</taxon>
        <taxon>Streptosporangiales</taxon>
        <taxon>Thermomonosporaceae</taxon>
        <taxon>Thermomonospora</taxon>
    </lineage>
</organism>
<dbReference type="EMBL" id="JACJII010000001">
    <property type="protein sequence ID" value="MBA9007270.1"/>
    <property type="molecule type" value="Genomic_DNA"/>
</dbReference>
<dbReference type="Proteomes" id="UP000539313">
    <property type="component" value="Unassembled WGS sequence"/>
</dbReference>